<feature type="transmembrane region" description="Helical" evidence="9">
    <location>
        <begin position="512"/>
        <end position="536"/>
    </location>
</feature>
<keyword evidence="8 9" id="KW-0472">Membrane</keyword>
<evidence type="ECO:0000256" key="1">
    <source>
        <dbReference type="ARBA" id="ARBA00004127"/>
    </source>
</evidence>
<organism evidence="11 12">
    <name type="scientific">Entomortierella parvispora</name>
    <dbReference type="NCBI Taxonomy" id="205924"/>
    <lineage>
        <taxon>Eukaryota</taxon>
        <taxon>Fungi</taxon>
        <taxon>Fungi incertae sedis</taxon>
        <taxon>Mucoromycota</taxon>
        <taxon>Mortierellomycotina</taxon>
        <taxon>Mortierellomycetes</taxon>
        <taxon>Mortierellales</taxon>
        <taxon>Mortierellaceae</taxon>
        <taxon>Entomortierella</taxon>
    </lineage>
</organism>
<keyword evidence="6 9" id="KW-0029">Amino-acid transport</keyword>
<name>A0A9P3M266_9FUNG</name>
<feature type="compositionally biased region" description="Polar residues" evidence="10">
    <location>
        <begin position="138"/>
        <end position="149"/>
    </location>
</feature>
<sequence length="828" mass="90674">MDRTKKNAPPGINTSPQLRRINNTREDDSTSSSPSPVRKKTSSRSMGSNLSGGGHSPQQRKQGLTRQQSSSGLLNSRETVIASPLSADSDHCVDGGFQNHKHTFNGSNDQLVSNSLTLRGDDPPGTKTGGADIEPVMGTNSSNGSSERLVSTKSQSRSRSRKRSASYTPSSIGREHSSMVASGEIPNTLDGFAKEEEGWGGRSDDPNGHDPTRTRIEKIVPLRKTEVWAWYFQNATYCVYGWVSAVMMVPLLIQDVAAMNGVETANHSIPCDTSQPNYDCVMHIYGSHYLDPGTISLYISSLSAVVSFLVSLSIAAVADHGAYRKHLLLVFAAIGCLASLAFFIIQSPSMFWLTVILSPLGWACYNVSSVFSNAFLPIYVRVHPKVLEAAERAALQRTLHKMDVDNKLALKEASMTQPMFEPEPFITKSTSRSGSVRQATTGSAGDQSPRPQQGSSTSPPQNYQHGNISNSGGSSPVLANQLDLLDITPAESFISFSTAEQRKVEEQVTNDLSAWCTGAANVGSAIVMGVCIGISVGMDNSLLSLQIAIAYTGVWWLIWTIAVMPWLEARPGPPLPKGTNWLVYSWSKNYKTLKAMRQLTQVTKFIFAWFMLSDGVNTVTALLYVITYQDLKFTHTKSLVMTITISAMAFFGAYIFLWIRQRWCLSTKFMVMLTLGLYSALTAYFVITPYITSNFGLRHEWEAWVSVAYLGLIISTFYGVARVMMAELCPEGDENEWFSIFQLADKGSSWIGPFVTGAIQSLTGEYRPGFFFPLALFLVGGLLLLSVDMDKGKDEASQYKADQQAKARLLASVPPITITVARDSVSRD</sequence>
<keyword evidence="12" id="KW-1185">Reference proteome</keyword>
<feature type="transmembrane region" description="Helical" evidence="9">
    <location>
        <begin position="228"/>
        <end position="253"/>
    </location>
</feature>
<feature type="region of interest" description="Disordered" evidence="10">
    <location>
        <begin position="1"/>
        <end position="74"/>
    </location>
</feature>
<evidence type="ECO:0000313" key="11">
    <source>
        <dbReference type="EMBL" id="GJJ79119.1"/>
    </source>
</evidence>
<evidence type="ECO:0000256" key="7">
    <source>
        <dbReference type="ARBA" id="ARBA00022989"/>
    </source>
</evidence>
<protein>
    <recommendedName>
        <fullName evidence="9">Autophagy-related protein</fullName>
    </recommendedName>
</protein>
<keyword evidence="5 9" id="KW-0812">Transmembrane</keyword>
<dbReference type="GO" id="GO:0032974">
    <property type="term" value="P:amino acid transmembrane export from vacuole"/>
    <property type="evidence" value="ECO:0007669"/>
    <property type="project" value="InterPro"/>
</dbReference>
<evidence type="ECO:0000256" key="6">
    <source>
        <dbReference type="ARBA" id="ARBA00022970"/>
    </source>
</evidence>
<evidence type="ECO:0000313" key="12">
    <source>
        <dbReference type="Proteomes" id="UP000827284"/>
    </source>
</evidence>
<dbReference type="GO" id="GO:0012505">
    <property type="term" value="C:endomembrane system"/>
    <property type="evidence" value="ECO:0007669"/>
    <property type="project" value="UniProtKB-SubCell"/>
</dbReference>
<dbReference type="GO" id="GO:0005774">
    <property type="term" value="C:vacuolar membrane"/>
    <property type="evidence" value="ECO:0007669"/>
    <property type="project" value="UniProtKB-SubCell"/>
</dbReference>
<feature type="compositionally biased region" description="Polar residues" evidence="10">
    <location>
        <begin position="56"/>
        <end position="74"/>
    </location>
</feature>
<dbReference type="InterPro" id="IPR050495">
    <property type="entry name" value="ATG22/LtaA_families"/>
</dbReference>
<comment type="similarity">
    <text evidence="2 9">Belongs to the ATG22 family.</text>
</comment>
<dbReference type="GO" id="GO:0006914">
    <property type="term" value="P:autophagy"/>
    <property type="evidence" value="ECO:0007669"/>
    <property type="project" value="UniProtKB-KW"/>
</dbReference>
<reference evidence="11" key="2">
    <citation type="journal article" date="2022" name="Microbiol. Resour. Announc.">
        <title>Whole-Genome Sequence of Entomortierella parvispora E1425, a Mucoromycotan Fungus Associated with Burkholderiaceae-Related Endosymbiotic Bacteria.</title>
        <authorList>
            <person name="Herlambang A."/>
            <person name="Guo Y."/>
            <person name="Takashima Y."/>
            <person name="Narisawa K."/>
            <person name="Ohta H."/>
            <person name="Nishizawa T."/>
        </authorList>
    </citation>
    <scope>NUCLEOTIDE SEQUENCE</scope>
    <source>
        <strain evidence="11">E1425</strain>
    </source>
</reference>
<dbReference type="PANTHER" id="PTHR23519">
    <property type="entry name" value="AUTOPHAGY-RELATED PROTEIN 22"/>
    <property type="match status" value="1"/>
</dbReference>
<keyword evidence="9" id="KW-0072">Autophagy</keyword>
<reference evidence="11" key="1">
    <citation type="submission" date="2021-11" db="EMBL/GenBank/DDBJ databases">
        <authorList>
            <person name="Herlambang A."/>
            <person name="Guo Y."/>
            <person name="Takashima Y."/>
            <person name="Nishizawa T."/>
        </authorList>
    </citation>
    <scope>NUCLEOTIDE SEQUENCE</scope>
    <source>
        <strain evidence="11">E1425</strain>
    </source>
</reference>
<dbReference type="OrthoDB" id="192733at2759"/>
<accession>A0A9P3M266</accession>
<keyword evidence="7 9" id="KW-1133">Transmembrane helix</keyword>
<feature type="transmembrane region" description="Helical" evidence="9">
    <location>
        <begin position="669"/>
        <end position="691"/>
    </location>
</feature>
<dbReference type="PANTHER" id="PTHR23519:SF1">
    <property type="entry name" value="AUTOPHAGY-RELATED PROTEIN 22"/>
    <property type="match status" value="1"/>
</dbReference>
<feature type="compositionally biased region" description="Polar residues" evidence="10">
    <location>
        <begin position="104"/>
        <end position="117"/>
    </location>
</feature>
<feature type="compositionally biased region" description="Polar residues" evidence="10">
    <location>
        <begin position="12"/>
        <end position="21"/>
    </location>
</feature>
<feature type="region of interest" description="Disordered" evidence="10">
    <location>
        <begin position="102"/>
        <end position="213"/>
    </location>
</feature>
<dbReference type="InterPro" id="IPR044738">
    <property type="entry name" value="Atg22"/>
</dbReference>
<feature type="transmembrane region" description="Helical" evidence="9">
    <location>
        <begin position="295"/>
        <end position="315"/>
    </location>
</feature>
<evidence type="ECO:0000256" key="10">
    <source>
        <dbReference type="SAM" id="MobiDB-lite"/>
    </source>
</evidence>
<comment type="function">
    <text evidence="9">Vacuolar effluxer which mediate the efflux of amino acids resulting from autophagic degradation. The release of autophagic amino acids allows the maintenance of protein synthesis and viability during nitrogen starvation.</text>
</comment>
<dbReference type="CDD" id="cd17483">
    <property type="entry name" value="MFS_Atg22_like"/>
    <property type="match status" value="1"/>
</dbReference>
<feature type="transmembrane region" description="Helical" evidence="9">
    <location>
        <begin position="638"/>
        <end position="657"/>
    </location>
</feature>
<dbReference type="AlphaFoldDB" id="A0A9P3M266"/>
<evidence type="ECO:0000256" key="3">
    <source>
        <dbReference type="ARBA" id="ARBA00022448"/>
    </source>
</evidence>
<feature type="compositionally biased region" description="Polar residues" evidence="10">
    <location>
        <begin position="427"/>
        <end position="470"/>
    </location>
</feature>
<dbReference type="InterPro" id="IPR036259">
    <property type="entry name" value="MFS_trans_sf"/>
</dbReference>
<proteinExistence type="inferred from homology"/>
<feature type="transmembrane region" description="Helical" evidence="9">
    <location>
        <begin position="327"/>
        <end position="345"/>
    </location>
</feature>
<dbReference type="SUPFAM" id="SSF103473">
    <property type="entry name" value="MFS general substrate transporter"/>
    <property type="match status" value="2"/>
</dbReference>
<dbReference type="Proteomes" id="UP000827284">
    <property type="component" value="Unassembled WGS sequence"/>
</dbReference>
<evidence type="ECO:0000256" key="5">
    <source>
        <dbReference type="ARBA" id="ARBA00022692"/>
    </source>
</evidence>
<feature type="region of interest" description="Disordered" evidence="10">
    <location>
        <begin position="421"/>
        <end position="470"/>
    </location>
</feature>
<dbReference type="Pfam" id="PF11700">
    <property type="entry name" value="ATG22"/>
    <property type="match status" value="1"/>
</dbReference>
<feature type="transmembrane region" description="Helical" evidence="9">
    <location>
        <begin position="351"/>
        <end position="376"/>
    </location>
</feature>
<comment type="caution">
    <text evidence="11">The sequence shown here is derived from an EMBL/GenBank/DDBJ whole genome shotgun (WGS) entry which is preliminary data.</text>
</comment>
<evidence type="ECO:0000256" key="9">
    <source>
        <dbReference type="RuleBase" id="RU363073"/>
    </source>
</evidence>
<dbReference type="Gene3D" id="1.20.1250.20">
    <property type="entry name" value="MFS general substrate transporter like domains"/>
    <property type="match status" value="1"/>
</dbReference>
<gene>
    <name evidence="11" type="ORF">EMPS_11478</name>
</gene>
<comment type="subcellular location">
    <subcellularLocation>
        <location evidence="1">Endomembrane system</location>
        <topology evidence="1">Multi-pass membrane protein</topology>
    </subcellularLocation>
    <subcellularLocation>
        <location evidence="9">Vacuole membrane</location>
        <topology evidence="9">Multi-pass membrane protein</topology>
    </subcellularLocation>
</comment>
<feature type="transmembrane region" description="Helical" evidence="9">
    <location>
        <begin position="770"/>
        <end position="787"/>
    </location>
</feature>
<dbReference type="EMBL" id="BQFW01000015">
    <property type="protein sequence ID" value="GJJ79119.1"/>
    <property type="molecule type" value="Genomic_DNA"/>
</dbReference>
<feature type="transmembrane region" description="Helical" evidence="9">
    <location>
        <begin position="703"/>
        <end position="721"/>
    </location>
</feature>
<feature type="transmembrane region" description="Helical" evidence="9">
    <location>
        <begin position="548"/>
        <end position="567"/>
    </location>
</feature>
<evidence type="ECO:0000256" key="8">
    <source>
        <dbReference type="ARBA" id="ARBA00023136"/>
    </source>
</evidence>
<evidence type="ECO:0000256" key="4">
    <source>
        <dbReference type="ARBA" id="ARBA00022554"/>
    </source>
</evidence>
<feature type="compositionally biased region" description="Basic and acidic residues" evidence="10">
    <location>
        <begin position="192"/>
        <end position="213"/>
    </location>
</feature>
<evidence type="ECO:0000256" key="2">
    <source>
        <dbReference type="ARBA" id="ARBA00006978"/>
    </source>
</evidence>
<keyword evidence="4 9" id="KW-0926">Vacuole</keyword>
<keyword evidence="3 9" id="KW-0813">Transport</keyword>
<dbReference type="InterPro" id="IPR024671">
    <property type="entry name" value="Atg22-like"/>
</dbReference>
<feature type="transmembrane region" description="Helical" evidence="9">
    <location>
        <begin position="606"/>
        <end position="626"/>
    </location>
</feature>